<gene>
    <name evidence="1" type="ORF">P7K49_029363</name>
</gene>
<sequence>MVALSHRYAGALLDEDVFQGKELVSSHSLQVLVTGLKAYSTWENIHCLQNCRMCTGGMVNPKACSPVGPYDMGHTGGAL</sequence>
<feature type="non-terminal residue" evidence="1">
    <location>
        <position position="79"/>
    </location>
</feature>
<comment type="caution">
    <text evidence="1">The sequence shown here is derived from an EMBL/GenBank/DDBJ whole genome shotgun (WGS) entry which is preliminary data.</text>
</comment>
<accession>A0ABQ9U707</accession>
<evidence type="ECO:0000313" key="2">
    <source>
        <dbReference type="Proteomes" id="UP001266305"/>
    </source>
</evidence>
<dbReference type="Gene3D" id="1.20.140.10">
    <property type="entry name" value="Butyryl-CoA Dehydrogenase, subunit A, domain 3"/>
    <property type="match status" value="1"/>
</dbReference>
<dbReference type="Proteomes" id="UP001266305">
    <property type="component" value="Unassembled WGS sequence"/>
</dbReference>
<protein>
    <submittedName>
        <fullName evidence="1">Uncharacterized protein</fullName>
    </submittedName>
</protein>
<evidence type="ECO:0000313" key="1">
    <source>
        <dbReference type="EMBL" id="KAK2092834.1"/>
    </source>
</evidence>
<dbReference type="EMBL" id="JASSZA010000015">
    <property type="protein sequence ID" value="KAK2092834.1"/>
    <property type="molecule type" value="Genomic_DNA"/>
</dbReference>
<name>A0ABQ9U707_SAGOE</name>
<keyword evidence="2" id="KW-1185">Reference proteome</keyword>
<proteinExistence type="predicted"/>
<organism evidence="1 2">
    <name type="scientific">Saguinus oedipus</name>
    <name type="common">Cotton-top tamarin</name>
    <name type="synonym">Oedipomidas oedipus</name>
    <dbReference type="NCBI Taxonomy" id="9490"/>
    <lineage>
        <taxon>Eukaryota</taxon>
        <taxon>Metazoa</taxon>
        <taxon>Chordata</taxon>
        <taxon>Craniata</taxon>
        <taxon>Vertebrata</taxon>
        <taxon>Euteleostomi</taxon>
        <taxon>Mammalia</taxon>
        <taxon>Eutheria</taxon>
        <taxon>Euarchontoglires</taxon>
        <taxon>Primates</taxon>
        <taxon>Haplorrhini</taxon>
        <taxon>Platyrrhini</taxon>
        <taxon>Cebidae</taxon>
        <taxon>Callitrichinae</taxon>
        <taxon>Saguinus</taxon>
    </lineage>
</organism>
<reference evidence="1 2" key="1">
    <citation type="submission" date="2023-05" db="EMBL/GenBank/DDBJ databases">
        <title>B98-5 Cell Line De Novo Hybrid Assembly: An Optical Mapping Approach.</title>
        <authorList>
            <person name="Kananen K."/>
            <person name="Auerbach J.A."/>
            <person name="Kautto E."/>
            <person name="Blachly J.S."/>
        </authorList>
    </citation>
    <scope>NUCLEOTIDE SEQUENCE [LARGE SCALE GENOMIC DNA]</scope>
    <source>
        <strain evidence="1">B95-8</strain>
        <tissue evidence="1">Cell line</tissue>
    </source>
</reference>